<dbReference type="Proteomes" id="UP000015104">
    <property type="component" value="Unassembled WGS sequence"/>
</dbReference>
<dbReference type="GO" id="GO:0031409">
    <property type="term" value="F:pigment binding"/>
    <property type="evidence" value="ECO:0007669"/>
    <property type="project" value="InterPro"/>
</dbReference>
<dbReference type="InterPro" id="IPR003057">
    <property type="entry name" value="Invtbrt_color"/>
</dbReference>
<evidence type="ECO:0000256" key="2">
    <source>
        <dbReference type="ARBA" id="ARBA00023157"/>
    </source>
</evidence>
<dbReference type="PANTHER" id="PTHR10612">
    <property type="entry name" value="APOLIPOPROTEIN D"/>
    <property type="match status" value="1"/>
</dbReference>
<dbReference type="SUPFAM" id="SSF50814">
    <property type="entry name" value="Lipocalins"/>
    <property type="match status" value="1"/>
</dbReference>
<dbReference type="GO" id="GO:0005737">
    <property type="term" value="C:cytoplasm"/>
    <property type="evidence" value="ECO:0007669"/>
    <property type="project" value="TreeGrafter"/>
</dbReference>
<evidence type="ECO:0000313" key="5">
    <source>
        <dbReference type="EnsemblMetazoa" id="tetur06g03440.1"/>
    </source>
</evidence>
<dbReference type="InterPro" id="IPR000566">
    <property type="entry name" value="Lipocln_cytosolic_FA-bd_dom"/>
</dbReference>
<evidence type="ECO:0000256" key="3">
    <source>
        <dbReference type="PIRNR" id="PIRNR036893"/>
    </source>
</evidence>
<dbReference type="GO" id="GO:0006629">
    <property type="term" value="P:lipid metabolic process"/>
    <property type="evidence" value="ECO:0007669"/>
    <property type="project" value="TreeGrafter"/>
</dbReference>
<dbReference type="Pfam" id="PF00061">
    <property type="entry name" value="Lipocalin"/>
    <property type="match status" value="1"/>
</dbReference>
<dbReference type="HOGENOM" id="CLU_127873_0_0_1"/>
<reference evidence="6" key="1">
    <citation type="submission" date="2011-08" db="EMBL/GenBank/DDBJ databases">
        <authorList>
            <person name="Rombauts S."/>
        </authorList>
    </citation>
    <scope>NUCLEOTIDE SEQUENCE</scope>
    <source>
        <strain evidence="6">London</strain>
    </source>
</reference>
<evidence type="ECO:0000313" key="6">
    <source>
        <dbReference type="Proteomes" id="UP000015104"/>
    </source>
</evidence>
<evidence type="ECO:0000256" key="1">
    <source>
        <dbReference type="ARBA" id="ARBA00006889"/>
    </source>
</evidence>
<accession>T1K797</accession>
<dbReference type="PRINTS" id="PR01273">
    <property type="entry name" value="INVTBRTCOLOR"/>
</dbReference>
<dbReference type="PANTHER" id="PTHR10612:SF34">
    <property type="entry name" value="APOLIPOPROTEIN D"/>
    <property type="match status" value="1"/>
</dbReference>
<gene>
    <name evidence="5" type="primary">107361410</name>
</gene>
<dbReference type="EnsemblMetazoa" id="tetur06g03440.1">
    <property type="protein sequence ID" value="tetur06g03440.1"/>
    <property type="gene ID" value="tetur06g03440"/>
</dbReference>
<feature type="chain" id="PRO_5013433726" description="Lipocalin/cytosolic fatty-acid binding domain-containing protein" evidence="3">
    <location>
        <begin position="18"/>
        <end position="187"/>
    </location>
</feature>
<feature type="signal peptide" evidence="3">
    <location>
        <begin position="1"/>
        <end position="17"/>
    </location>
</feature>
<organism evidence="5 6">
    <name type="scientific">Tetranychus urticae</name>
    <name type="common">Two-spotted spider mite</name>
    <dbReference type="NCBI Taxonomy" id="32264"/>
    <lineage>
        <taxon>Eukaryota</taxon>
        <taxon>Metazoa</taxon>
        <taxon>Ecdysozoa</taxon>
        <taxon>Arthropoda</taxon>
        <taxon>Chelicerata</taxon>
        <taxon>Arachnida</taxon>
        <taxon>Acari</taxon>
        <taxon>Acariformes</taxon>
        <taxon>Trombidiformes</taxon>
        <taxon>Prostigmata</taxon>
        <taxon>Eleutherengona</taxon>
        <taxon>Raphignathae</taxon>
        <taxon>Tetranychoidea</taxon>
        <taxon>Tetranychidae</taxon>
        <taxon>Tetranychus</taxon>
    </lineage>
</organism>
<proteinExistence type="inferred from homology"/>
<dbReference type="Gene3D" id="2.40.128.20">
    <property type="match status" value="1"/>
</dbReference>
<dbReference type="InterPro" id="IPR012674">
    <property type="entry name" value="Calycin"/>
</dbReference>
<keyword evidence="3" id="KW-0732">Signal</keyword>
<dbReference type="STRING" id="32264.T1K797"/>
<evidence type="ECO:0000259" key="4">
    <source>
        <dbReference type="Pfam" id="PF00061"/>
    </source>
</evidence>
<keyword evidence="2" id="KW-1015">Disulfide bond</keyword>
<dbReference type="PIRSF" id="PIRSF036893">
    <property type="entry name" value="Lipocalin_ApoD"/>
    <property type="match status" value="1"/>
</dbReference>
<dbReference type="KEGG" id="tut:107361410"/>
<sequence length="187" mass="20725">MIFTLFVVFAVASSALGECPVPPTVPGADIGKIAGRWYEISGSQLGGSQERVTCLTQDFTPREDGDFNFTMLGTQHDGSMNIEQLLAIRTGSQNSIDLNDMAKRLPYQVTLYVADTDYENYLATYSCIHIPGYSNIIYGWVLSRTNTMSDEKYAELNDLLVNKVGVPSDVFGPIIQKDCKYWSLSPQ</sequence>
<dbReference type="AlphaFoldDB" id="T1K797"/>
<dbReference type="InterPro" id="IPR022271">
    <property type="entry name" value="Lipocalin_ApoD"/>
</dbReference>
<comment type="similarity">
    <text evidence="1 3">Belongs to the calycin superfamily. Lipocalin family.</text>
</comment>
<name>T1K797_TETUR</name>
<protein>
    <recommendedName>
        <fullName evidence="4">Lipocalin/cytosolic fatty-acid binding domain-containing protein</fullName>
    </recommendedName>
</protein>
<feature type="domain" description="Lipocalin/cytosolic fatty-acid binding" evidence="4">
    <location>
        <begin position="34"/>
        <end position="176"/>
    </location>
</feature>
<reference evidence="5" key="2">
    <citation type="submission" date="2015-06" db="UniProtKB">
        <authorList>
            <consortium name="EnsemblMetazoa"/>
        </authorList>
    </citation>
    <scope>IDENTIFICATION</scope>
</reference>
<dbReference type="OrthoDB" id="565904at2759"/>
<keyword evidence="6" id="KW-1185">Reference proteome</keyword>
<dbReference type="GO" id="GO:0000302">
    <property type="term" value="P:response to reactive oxygen species"/>
    <property type="evidence" value="ECO:0007669"/>
    <property type="project" value="TreeGrafter"/>
</dbReference>
<dbReference type="EMBL" id="CAEY01001801">
    <property type="status" value="NOT_ANNOTATED_CDS"/>
    <property type="molecule type" value="Genomic_DNA"/>
</dbReference>
<dbReference type="eggNOG" id="KOG4824">
    <property type="taxonomic scope" value="Eukaryota"/>
</dbReference>